<evidence type="ECO:0000259" key="2">
    <source>
        <dbReference type="Pfam" id="PF03328"/>
    </source>
</evidence>
<dbReference type="Proteomes" id="UP000298763">
    <property type="component" value="Chromosome"/>
</dbReference>
<dbReference type="AlphaFoldDB" id="A0A4P8HRE4"/>
<keyword evidence="1" id="KW-0479">Metal-binding</keyword>
<dbReference type="Gene3D" id="3.20.20.60">
    <property type="entry name" value="Phosphoenolpyruvate-binding domains"/>
    <property type="match status" value="1"/>
</dbReference>
<dbReference type="EMBL" id="CP040017">
    <property type="protein sequence ID" value="QCP11188.1"/>
    <property type="molecule type" value="Genomic_DNA"/>
</dbReference>
<dbReference type="GO" id="GO:0106064">
    <property type="term" value="P:regulation of cobalamin metabolic process"/>
    <property type="evidence" value="ECO:0007669"/>
    <property type="project" value="TreeGrafter"/>
</dbReference>
<accession>A0A4P8HRE4</accession>
<dbReference type="SUPFAM" id="SSF51621">
    <property type="entry name" value="Phosphoenolpyruvate/pyruvate domain"/>
    <property type="match status" value="1"/>
</dbReference>
<feature type="domain" description="HpcH/HpaI aldolase/citrate lyase" evidence="2">
    <location>
        <begin position="46"/>
        <end position="251"/>
    </location>
</feature>
<dbReference type="InterPro" id="IPR040186">
    <property type="entry name" value="Citramalyl-CoA_lyase"/>
</dbReference>
<name>A0A4P8HRE4_9BURK</name>
<dbReference type="Pfam" id="PF03328">
    <property type="entry name" value="HpcH_HpaI"/>
    <property type="match status" value="1"/>
</dbReference>
<reference evidence="4 5" key="1">
    <citation type="submission" date="2019-05" db="EMBL/GenBank/DDBJ databases">
        <title>Draft Genome Sequences of Six Type Strains of the Genus Massilia.</title>
        <authorList>
            <person name="Miess H."/>
            <person name="Frediansyhah A."/>
            <person name="Gross H."/>
        </authorList>
    </citation>
    <scope>NUCLEOTIDE SEQUENCE [LARGE SCALE GENOMIC DNA]</scope>
    <source>
        <strain evidence="4 5">DSMZ 26121</strain>
    </source>
</reference>
<evidence type="ECO:0000313" key="3">
    <source>
        <dbReference type="EMBL" id="MBB3224455.1"/>
    </source>
</evidence>
<dbReference type="GO" id="GO:0047777">
    <property type="term" value="F:(S)-citramalyl-CoA lyase activity"/>
    <property type="evidence" value="ECO:0007669"/>
    <property type="project" value="TreeGrafter"/>
</dbReference>
<evidence type="ECO:0000313" key="5">
    <source>
        <dbReference type="Proteomes" id="UP000298763"/>
    </source>
</evidence>
<dbReference type="EMBL" id="JACHXS010000012">
    <property type="protein sequence ID" value="MBB3224455.1"/>
    <property type="molecule type" value="Genomic_DNA"/>
</dbReference>
<dbReference type="RefSeq" id="WP_137314051.1">
    <property type="nucleotide sequence ID" value="NZ_CP040017.1"/>
</dbReference>
<proteinExistence type="predicted"/>
<evidence type="ECO:0000313" key="6">
    <source>
        <dbReference type="Proteomes" id="UP000584325"/>
    </source>
</evidence>
<gene>
    <name evidence="4" type="ORF">FCL38_12765</name>
    <name evidence="3" type="ORF">FHS02_005319</name>
</gene>
<organism evidence="3 6">
    <name type="scientific">Pseudoduganella umbonata</name>
    <dbReference type="NCBI Taxonomy" id="864828"/>
    <lineage>
        <taxon>Bacteria</taxon>
        <taxon>Pseudomonadati</taxon>
        <taxon>Pseudomonadota</taxon>
        <taxon>Betaproteobacteria</taxon>
        <taxon>Burkholderiales</taxon>
        <taxon>Oxalobacteraceae</taxon>
        <taxon>Telluria group</taxon>
        <taxon>Pseudoduganella</taxon>
    </lineage>
</organism>
<evidence type="ECO:0000256" key="1">
    <source>
        <dbReference type="ARBA" id="ARBA00022723"/>
    </source>
</evidence>
<dbReference type="InterPro" id="IPR040442">
    <property type="entry name" value="Pyrv_kinase-like_dom_sf"/>
</dbReference>
<dbReference type="PANTHER" id="PTHR11105:SF0">
    <property type="entry name" value="CITRAMALYL-COA LYASE, MITOCHONDRIAL"/>
    <property type="match status" value="1"/>
</dbReference>
<dbReference type="EC" id="4.1.3.34" evidence="3"/>
<sequence>MHPSEVLFQGERQPLMLPACDHYAGSEKLMRKSMVLQQELGPVFDITFDCEDGAAAGNEEAHARLVAELVNSPDNKFNRIGVRVHDVSSPHFARDVEIIVGAAASRLAYLVLPKPDSVQDVMKAIDAINSHAVKAGRDNLPVHVLIETHGALRGVFAIAALPQVECLSFGIMDFVSSHYGAIPANAMRTPNQFVHPLVVRAKLEIAAACHAHGKVPSHNVTTDIKDSAVVANDAQRALAEFGYTRMWSIHPSQIKPVVKAFAPRLSEVNEAAAILQEAAKANWGPISQHGRLHDRASYRYYWTILQRAKLAGLNLPEAAAQLLQPLQPLVPDTQTNATENT</sequence>
<dbReference type="Gene3D" id="6.10.140.960">
    <property type="match status" value="1"/>
</dbReference>
<dbReference type="InterPro" id="IPR015813">
    <property type="entry name" value="Pyrv/PenolPyrv_kinase-like_dom"/>
</dbReference>
<dbReference type="InterPro" id="IPR005000">
    <property type="entry name" value="Aldolase/citrate-lyase_domain"/>
</dbReference>
<dbReference type="OrthoDB" id="8481499at2"/>
<dbReference type="GO" id="GO:0046872">
    <property type="term" value="F:metal ion binding"/>
    <property type="evidence" value="ECO:0007669"/>
    <property type="project" value="UniProtKB-KW"/>
</dbReference>
<keyword evidence="5" id="KW-1185">Reference proteome</keyword>
<dbReference type="Proteomes" id="UP000584325">
    <property type="component" value="Unassembled WGS sequence"/>
</dbReference>
<dbReference type="GO" id="GO:0008816">
    <property type="term" value="F:citryl-CoA lyase activity"/>
    <property type="evidence" value="ECO:0007669"/>
    <property type="project" value="UniProtKB-EC"/>
</dbReference>
<keyword evidence="3" id="KW-0456">Lyase</keyword>
<reference evidence="3 6" key="2">
    <citation type="submission" date="2020-08" db="EMBL/GenBank/DDBJ databases">
        <title>Genomic Encyclopedia of Type Strains, Phase III (KMG-III): the genomes of soil and plant-associated and newly described type strains.</title>
        <authorList>
            <person name="Whitman W."/>
        </authorList>
    </citation>
    <scope>NUCLEOTIDE SEQUENCE [LARGE SCALE GENOMIC DNA]</scope>
    <source>
        <strain evidence="3 6">CECT 7753</strain>
    </source>
</reference>
<protein>
    <submittedName>
        <fullName evidence="3">Citrate lyase subunit beta/citryl-CoA lyase</fullName>
        <ecNumber evidence="3">4.1.3.34</ecNumber>
    </submittedName>
    <submittedName>
        <fullName evidence="4">CoA ester lyase</fullName>
    </submittedName>
</protein>
<evidence type="ECO:0000313" key="4">
    <source>
        <dbReference type="EMBL" id="QCP11188.1"/>
    </source>
</evidence>
<dbReference type="PANTHER" id="PTHR11105">
    <property type="entry name" value="CITRATE LYASE SUBUNIT BETA-RELATED"/>
    <property type="match status" value="1"/>
</dbReference>